<accession>A0A8S9X6K7</accession>
<comment type="caution">
    <text evidence="2">The sequence shown here is derived from an EMBL/GenBank/DDBJ whole genome shotgun (WGS) entry which is preliminary data.</text>
</comment>
<organism evidence="2 3">
    <name type="scientific">Apolygus lucorum</name>
    <name type="common">Small green plant bug</name>
    <name type="synonym">Lygocoris lucorum</name>
    <dbReference type="NCBI Taxonomy" id="248454"/>
    <lineage>
        <taxon>Eukaryota</taxon>
        <taxon>Metazoa</taxon>
        <taxon>Ecdysozoa</taxon>
        <taxon>Arthropoda</taxon>
        <taxon>Hexapoda</taxon>
        <taxon>Insecta</taxon>
        <taxon>Pterygota</taxon>
        <taxon>Neoptera</taxon>
        <taxon>Paraneoptera</taxon>
        <taxon>Hemiptera</taxon>
        <taxon>Heteroptera</taxon>
        <taxon>Panheteroptera</taxon>
        <taxon>Cimicomorpha</taxon>
        <taxon>Miridae</taxon>
        <taxon>Mirini</taxon>
        <taxon>Apolygus</taxon>
    </lineage>
</organism>
<gene>
    <name evidence="2" type="ORF">GE061_002474</name>
</gene>
<dbReference type="EMBL" id="WIXP02000010">
    <property type="protein sequence ID" value="KAF6204134.1"/>
    <property type="molecule type" value="Genomic_DNA"/>
</dbReference>
<keyword evidence="3" id="KW-1185">Reference proteome</keyword>
<feature type="region of interest" description="Disordered" evidence="1">
    <location>
        <begin position="1"/>
        <end position="21"/>
    </location>
</feature>
<evidence type="ECO:0000256" key="1">
    <source>
        <dbReference type="SAM" id="MobiDB-lite"/>
    </source>
</evidence>
<dbReference type="AlphaFoldDB" id="A0A8S9X6K7"/>
<evidence type="ECO:0000313" key="2">
    <source>
        <dbReference type="EMBL" id="KAF6204134.1"/>
    </source>
</evidence>
<evidence type="ECO:0000313" key="3">
    <source>
        <dbReference type="Proteomes" id="UP000466442"/>
    </source>
</evidence>
<dbReference type="Proteomes" id="UP000466442">
    <property type="component" value="Unassembled WGS sequence"/>
</dbReference>
<proteinExistence type="predicted"/>
<protein>
    <submittedName>
        <fullName evidence="2">Uncharacterized protein</fullName>
    </submittedName>
</protein>
<reference evidence="2" key="1">
    <citation type="journal article" date="2021" name="Mol. Ecol. Resour.">
        <title>Apolygus lucorum genome provides insights into omnivorousness and mesophyll feeding.</title>
        <authorList>
            <person name="Liu Y."/>
            <person name="Liu H."/>
            <person name="Wang H."/>
            <person name="Huang T."/>
            <person name="Liu B."/>
            <person name="Yang B."/>
            <person name="Yin L."/>
            <person name="Li B."/>
            <person name="Zhang Y."/>
            <person name="Zhang S."/>
            <person name="Jiang F."/>
            <person name="Zhang X."/>
            <person name="Ren Y."/>
            <person name="Wang B."/>
            <person name="Wang S."/>
            <person name="Lu Y."/>
            <person name="Wu K."/>
            <person name="Fan W."/>
            <person name="Wang G."/>
        </authorList>
    </citation>
    <scope>NUCLEOTIDE SEQUENCE</scope>
    <source>
        <strain evidence="2">12Hb</strain>
    </source>
</reference>
<sequence length="102" mass="11733">MNEQIDRIQKQSDSKLDNNKRNDYKSIVEKKSFFRLFLCEPLQLLHVCRRNRRESLRETKQGSRGSVLEDAAASKASQFWRSCPGSARGLGCPPPKYATFLV</sequence>
<name>A0A8S9X6K7_APOLU</name>